<evidence type="ECO:0000313" key="2">
    <source>
        <dbReference type="EMBL" id="SNR46503.1"/>
    </source>
</evidence>
<accession>A0A238WJK9</accession>
<dbReference type="InterPro" id="IPR016176">
    <property type="entry name" value="Cbl-dep_enz_cat"/>
</dbReference>
<dbReference type="PANTHER" id="PTHR48101">
    <property type="entry name" value="METHYLMALONYL-COA MUTASE, MITOCHONDRIAL-RELATED"/>
    <property type="match status" value="1"/>
</dbReference>
<protein>
    <submittedName>
        <fullName evidence="2">Heterodimeric methylmalonyl-CoA mutase small subunit</fullName>
    </submittedName>
</protein>
<dbReference type="InterPro" id="IPR006099">
    <property type="entry name" value="MeMalonylCoA_mutase_a/b_cat"/>
</dbReference>
<dbReference type="SUPFAM" id="SSF51703">
    <property type="entry name" value="Cobalamin (vitamin B12)-dependent enzymes"/>
    <property type="match status" value="1"/>
</dbReference>
<dbReference type="Pfam" id="PF01642">
    <property type="entry name" value="MM_CoA_mutase"/>
    <property type="match status" value="1"/>
</dbReference>
<feature type="domain" description="Methylmalonyl-CoA mutase alpha/beta chain catalytic" evidence="1">
    <location>
        <begin position="146"/>
        <end position="409"/>
    </location>
</feature>
<dbReference type="OrthoDB" id="9762378at2"/>
<dbReference type="PANTHER" id="PTHR48101:SF1">
    <property type="entry name" value="METHYLMALONYL-COA MUTASE, LARGE SUBUNIT"/>
    <property type="match status" value="1"/>
</dbReference>
<dbReference type="Gene3D" id="3.20.20.240">
    <property type="entry name" value="Methylmalonyl-CoA mutase"/>
    <property type="match status" value="1"/>
</dbReference>
<name>A0A238WJK9_9FLAO</name>
<reference evidence="2 3" key="1">
    <citation type="submission" date="2017-06" db="EMBL/GenBank/DDBJ databases">
        <authorList>
            <person name="Kim H.J."/>
            <person name="Triplett B.A."/>
        </authorList>
    </citation>
    <scope>NUCLEOTIDE SEQUENCE [LARGE SCALE GENOMIC DNA]</scope>
    <source>
        <strain evidence="2 3">DSM 29150</strain>
    </source>
</reference>
<keyword evidence="3" id="KW-1185">Reference proteome</keyword>
<dbReference type="AlphaFoldDB" id="A0A238WJK9"/>
<dbReference type="RefSeq" id="WP_089380932.1">
    <property type="nucleotide sequence ID" value="NZ_FZNT01000003.1"/>
</dbReference>
<dbReference type="EMBL" id="FZNT01000003">
    <property type="protein sequence ID" value="SNR46503.1"/>
    <property type="molecule type" value="Genomic_DNA"/>
</dbReference>
<dbReference type="GO" id="GO:0016866">
    <property type="term" value="F:intramolecular transferase activity"/>
    <property type="evidence" value="ECO:0007669"/>
    <property type="project" value="InterPro"/>
</dbReference>
<organism evidence="2 3">
    <name type="scientific">Lutibacter agarilyticus</name>
    <dbReference type="NCBI Taxonomy" id="1109740"/>
    <lineage>
        <taxon>Bacteria</taxon>
        <taxon>Pseudomonadati</taxon>
        <taxon>Bacteroidota</taxon>
        <taxon>Flavobacteriia</taxon>
        <taxon>Flavobacteriales</taxon>
        <taxon>Flavobacteriaceae</taxon>
        <taxon>Lutibacter</taxon>
    </lineage>
</organism>
<evidence type="ECO:0000259" key="1">
    <source>
        <dbReference type="Pfam" id="PF01642"/>
    </source>
</evidence>
<gene>
    <name evidence="2" type="ORF">SAMN06265371_103271</name>
</gene>
<dbReference type="Proteomes" id="UP000198384">
    <property type="component" value="Unassembled WGS sequence"/>
</dbReference>
<dbReference type="GO" id="GO:0031419">
    <property type="term" value="F:cobalamin binding"/>
    <property type="evidence" value="ECO:0007669"/>
    <property type="project" value="InterPro"/>
</dbReference>
<sequence length="433" mass="49721">MCDFIMNDFEPSSAAAWKQKIQFELQGADYNKTLLTKTNEGITIKPFYHLDDFEKITIPSAEINPKICKKVVISNEKQANLEAIKAFRNGVNSLKFVADTIFNIDEVFRNLLNKNIEFHFQLNFLSEEFLLKLIEFLSNEMSYLNIDIIGNLAKTGNWYKNLNTDFKTIENLLQKNNSKFILSVNANIYQNAGANTVQQVAYALAHVNEYFTKFDANIASKIQFNFATGSNYFFEISKIRAFRYLYNLILSKYNTSANAQIYSEPSLRNKTLFHKITNTFRSNTEIESAVLGGSNTISNEFSSEELLQNNLLKNTQHIVKGTYYIEAITKQITEKALTIFKEIEKSGGFLSQLKEGTIQRKIKENAQKEQTQFESRTLVLVGANKFQNKITSLKEDVDKNLLQKKKARKTLIIPITTKRLSEKLELKKLKNEA</sequence>
<evidence type="ECO:0000313" key="3">
    <source>
        <dbReference type="Proteomes" id="UP000198384"/>
    </source>
</evidence>
<proteinExistence type="predicted"/>